<dbReference type="InterPro" id="IPR037401">
    <property type="entry name" value="SnoaL-like"/>
</dbReference>
<dbReference type="EMBL" id="WNKS01000002">
    <property type="protein sequence ID" value="MTV30080.1"/>
    <property type="molecule type" value="Genomic_DNA"/>
</dbReference>
<evidence type="ECO:0000313" key="3">
    <source>
        <dbReference type="Proteomes" id="UP000439113"/>
    </source>
</evidence>
<dbReference type="AlphaFoldDB" id="A0A6N8DI18"/>
<dbReference type="Pfam" id="PF12680">
    <property type="entry name" value="SnoaL_2"/>
    <property type="match status" value="1"/>
</dbReference>
<name>A0A6N8DI18_RHOAC</name>
<gene>
    <name evidence="2" type="ORF">GJ654_03620</name>
</gene>
<reference evidence="2 3" key="1">
    <citation type="submission" date="2019-11" db="EMBL/GenBank/DDBJ databases">
        <title>Whole-genome sequence of a Rhodoblastus acidophilus DSM 142.</title>
        <authorList>
            <person name="Kyndt J.A."/>
            <person name="Meyer T.E."/>
        </authorList>
    </citation>
    <scope>NUCLEOTIDE SEQUENCE [LARGE SCALE GENOMIC DNA]</scope>
    <source>
        <strain evidence="2 3">DSM 142</strain>
    </source>
</reference>
<dbReference type="RefSeq" id="WP_155444738.1">
    <property type="nucleotide sequence ID" value="NZ_JAOQNR010000002.1"/>
</dbReference>
<organism evidence="2 3">
    <name type="scientific">Rhodoblastus acidophilus</name>
    <name type="common">Rhodopseudomonas acidophila</name>
    <dbReference type="NCBI Taxonomy" id="1074"/>
    <lineage>
        <taxon>Bacteria</taxon>
        <taxon>Pseudomonadati</taxon>
        <taxon>Pseudomonadota</taxon>
        <taxon>Alphaproteobacteria</taxon>
        <taxon>Hyphomicrobiales</taxon>
        <taxon>Rhodoblastaceae</taxon>
        <taxon>Rhodoblastus</taxon>
    </lineage>
</organism>
<comment type="caution">
    <text evidence="2">The sequence shown here is derived from an EMBL/GenBank/DDBJ whole genome shotgun (WGS) entry which is preliminary data.</text>
</comment>
<proteinExistence type="predicted"/>
<dbReference type="OrthoDB" id="8076455at2"/>
<protein>
    <recommendedName>
        <fullName evidence="1">SnoaL-like domain-containing protein</fullName>
    </recommendedName>
</protein>
<evidence type="ECO:0000313" key="2">
    <source>
        <dbReference type="EMBL" id="MTV30080.1"/>
    </source>
</evidence>
<feature type="domain" description="SnoaL-like" evidence="1">
    <location>
        <begin position="24"/>
        <end position="131"/>
    </location>
</feature>
<dbReference type="Gene3D" id="3.10.450.50">
    <property type="match status" value="1"/>
</dbReference>
<evidence type="ECO:0000259" key="1">
    <source>
        <dbReference type="Pfam" id="PF12680"/>
    </source>
</evidence>
<accession>A0A6N8DI18</accession>
<sequence>MQSLHVLTRIPTVDRGFIESRLQAINDRLVARDLPGLLALFSDDVVFELIGNWSIFPSARRARGKEAWARALTTIYTELQNLGSTAHDVVIDGDSVALRRTTRLRNYGTGRVGDVEIADFLRFRDGLIVEIIEIVDSLAIARLEEG</sequence>
<dbReference type="InterPro" id="IPR032710">
    <property type="entry name" value="NTF2-like_dom_sf"/>
</dbReference>
<dbReference type="SUPFAM" id="SSF54427">
    <property type="entry name" value="NTF2-like"/>
    <property type="match status" value="1"/>
</dbReference>
<dbReference type="Proteomes" id="UP000439113">
    <property type="component" value="Unassembled WGS sequence"/>
</dbReference>